<dbReference type="PANTHER" id="PTHR33936:SF24">
    <property type="entry name" value="C2H2-TYPE DOMAIN-CONTAINING PROTEIN"/>
    <property type="match status" value="1"/>
</dbReference>
<reference evidence="3" key="1">
    <citation type="submission" date="2017-02" db="UniProtKB">
        <authorList>
            <consortium name="WormBaseParasite"/>
        </authorList>
    </citation>
    <scope>IDENTIFICATION</scope>
</reference>
<dbReference type="EMBL" id="UZAF01016734">
    <property type="protein sequence ID" value="VDO33092.1"/>
    <property type="molecule type" value="Genomic_DNA"/>
</dbReference>
<protein>
    <submittedName>
        <fullName evidence="3">C2H2-type domain-containing protein</fullName>
    </submittedName>
</protein>
<dbReference type="InterPro" id="IPR052797">
    <property type="entry name" value="RegFact_GeneExpr_CellDeath"/>
</dbReference>
<proteinExistence type="predicted"/>
<organism evidence="3">
    <name type="scientific">Haemonchus placei</name>
    <name type="common">Barber's pole worm</name>
    <dbReference type="NCBI Taxonomy" id="6290"/>
    <lineage>
        <taxon>Eukaryota</taxon>
        <taxon>Metazoa</taxon>
        <taxon>Ecdysozoa</taxon>
        <taxon>Nematoda</taxon>
        <taxon>Chromadorea</taxon>
        <taxon>Rhabditida</taxon>
        <taxon>Rhabditina</taxon>
        <taxon>Rhabditomorpha</taxon>
        <taxon>Strongyloidea</taxon>
        <taxon>Trichostrongylidae</taxon>
        <taxon>Haemonchus</taxon>
    </lineage>
</organism>
<sequence>MSSASMRSCPTCGRVLLKKNLYSHLKAIHRTPSDEISRMREQISKEAGTATVICPLCEESFATYDDFAQRCEDTCTSLFKERVRTSGSSSRVTLLCNRSGMYKRTGTQRAGVTKKHVRYCSCHLNVTFNECGTVAVAGCFGHVGHQLDPALLKFSSQQRIYLKTLLEEHSVDYIISRLRKEDPTKSTKLYFVVKQDLHNIIRNYRMAPGWRDDDDENNYDDGIRYTELPGDEGKVLNVYLHNEIVISHNSVIITPLMLKYDLRLVTLMVSNRGLPGAVFPEVPTQLHSAGFTSRRRGKDVGKENEGITMSMSERKVVRKFRCHCVRCSLELFGSY</sequence>
<gene>
    <name evidence="1" type="ORF">HPLM_LOCUS7826</name>
</gene>
<dbReference type="PANTHER" id="PTHR33936">
    <property type="entry name" value="PROTEIN CBG17840"/>
    <property type="match status" value="1"/>
</dbReference>
<accession>A0A0N4WBK6</accession>
<dbReference type="OMA" id="GMYKRTG"/>
<evidence type="ECO:0000313" key="2">
    <source>
        <dbReference type="Proteomes" id="UP000268014"/>
    </source>
</evidence>
<name>A0A0N4WBK6_HAEPC</name>
<dbReference type="STRING" id="6290.A0A0N4WBK6"/>
<keyword evidence="2" id="KW-1185">Reference proteome</keyword>
<dbReference type="WBParaSite" id="HPLM_0000783401-mRNA-1">
    <property type="protein sequence ID" value="HPLM_0000783401-mRNA-1"/>
    <property type="gene ID" value="HPLM_0000783401"/>
</dbReference>
<dbReference type="OrthoDB" id="5855243at2759"/>
<dbReference type="AlphaFoldDB" id="A0A0N4WBK6"/>
<evidence type="ECO:0000313" key="1">
    <source>
        <dbReference type="EMBL" id="VDO33092.1"/>
    </source>
</evidence>
<reference evidence="1 2" key="2">
    <citation type="submission" date="2018-11" db="EMBL/GenBank/DDBJ databases">
        <authorList>
            <consortium name="Pathogen Informatics"/>
        </authorList>
    </citation>
    <scope>NUCLEOTIDE SEQUENCE [LARGE SCALE GENOMIC DNA]</scope>
    <source>
        <strain evidence="1 2">MHpl1</strain>
    </source>
</reference>
<evidence type="ECO:0000313" key="3">
    <source>
        <dbReference type="WBParaSite" id="HPLM_0000783401-mRNA-1"/>
    </source>
</evidence>
<dbReference type="Proteomes" id="UP000268014">
    <property type="component" value="Unassembled WGS sequence"/>
</dbReference>